<organism evidence="1 2">
    <name type="scientific">Pseudomonas fluorescens</name>
    <dbReference type="NCBI Taxonomy" id="294"/>
    <lineage>
        <taxon>Bacteria</taxon>
        <taxon>Pseudomonadati</taxon>
        <taxon>Pseudomonadota</taxon>
        <taxon>Gammaproteobacteria</taxon>
        <taxon>Pseudomonadales</taxon>
        <taxon>Pseudomonadaceae</taxon>
        <taxon>Pseudomonas</taxon>
    </lineage>
</organism>
<comment type="caution">
    <text evidence="1">The sequence shown here is derived from an EMBL/GenBank/DDBJ whole genome shotgun (WGS) entry which is preliminary data.</text>
</comment>
<name>A0A109LHC0_PSEFL</name>
<dbReference type="EMBL" id="LCYA01000077">
    <property type="protein sequence ID" value="KWV87484.1"/>
    <property type="molecule type" value="Genomic_DNA"/>
</dbReference>
<accession>A0A109LHC0</accession>
<dbReference type="Proteomes" id="UP000061348">
    <property type="component" value="Unassembled WGS sequence"/>
</dbReference>
<evidence type="ECO:0000313" key="2">
    <source>
        <dbReference type="Proteomes" id="UP000061348"/>
    </source>
</evidence>
<evidence type="ECO:0000313" key="1">
    <source>
        <dbReference type="EMBL" id="KWV87484.1"/>
    </source>
</evidence>
<protein>
    <submittedName>
        <fullName evidence="1">Uncharacterized protein</fullName>
    </submittedName>
</protein>
<proteinExistence type="predicted"/>
<reference evidence="1 2" key="1">
    <citation type="submission" date="2015-05" db="EMBL/GenBank/DDBJ databases">
        <title>A genomic and transcriptomic approach to investigate the blue pigment phenotype in Pseudomonas fluorescens.</title>
        <authorList>
            <person name="Andreani N.A."/>
            <person name="Cardazzo B."/>
        </authorList>
    </citation>
    <scope>NUCLEOTIDE SEQUENCE [LARGE SCALE GENOMIC DNA]</scope>
    <source>
        <strain evidence="1 2">Ps_22</strain>
    </source>
</reference>
<dbReference type="AlphaFoldDB" id="A0A109LHC0"/>
<sequence>MFVAAVIAGGTGIATGHHVPAGTAFADQVQGGEAPGDVIGRVIRGGQRTDQADMPRAHGQCRQQGQRLQAIEVMRRRALGDELAVDDEQQVEQRRLGLARYLDVPIDVDAGIGRQLRIKPQVMAARPTAAHGQGAQFELSFSHCAVVLQAVRAGWWRRRAARRLQMKGRTTWRPSKT</sequence>
<gene>
    <name evidence="1" type="ORF">PFLmoz3_02767</name>
</gene>